<dbReference type="Pfam" id="PF13621">
    <property type="entry name" value="Cupin_8"/>
    <property type="match status" value="1"/>
</dbReference>
<dbReference type="InterPro" id="IPR050910">
    <property type="entry name" value="JMJD6_ArgDemeth/LysHydrox"/>
</dbReference>
<dbReference type="GO" id="GO:0005737">
    <property type="term" value="C:cytoplasm"/>
    <property type="evidence" value="ECO:0007669"/>
    <property type="project" value="TreeGrafter"/>
</dbReference>
<dbReference type="SMART" id="SM00558">
    <property type="entry name" value="JmjC"/>
    <property type="match status" value="1"/>
</dbReference>
<reference evidence="3 4" key="1">
    <citation type="journal article" date="2010" name="Nature">
        <title>The Ectocarpus genome and the independent evolution of multicellularity in brown algae.</title>
        <authorList>
            <person name="Cock J.M."/>
            <person name="Sterck L."/>
            <person name="Rouze P."/>
            <person name="Scornet D."/>
            <person name="Allen A.E."/>
            <person name="Amoutzias G."/>
            <person name="Anthouard V."/>
            <person name="Artiguenave F."/>
            <person name="Aury J.M."/>
            <person name="Badger J.H."/>
            <person name="Beszteri B."/>
            <person name="Billiau K."/>
            <person name="Bonnet E."/>
            <person name="Bothwell J.H."/>
            <person name="Bowler C."/>
            <person name="Boyen C."/>
            <person name="Brownlee C."/>
            <person name="Carrano C.J."/>
            <person name="Charrier B."/>
            <person name="Cho G.Y."/>
            <person name="Coelho S.M."/>
            <person name="Collen J."/>
            <person name="Corre E."/>
            <person name="Da Silva C."/>
            <person name="Delage L."/>
            <person name="Delaroque N."/>
            <person name="Dittami S.M."/>
            <person name="Doulbeau S."/>
            <person name="Elias M."/>
            <person name="Farnham G."/>
            <person name="Gachon C.M."/>
            <person name="Gschloessl B."/>
            <person name="Heesch S."/>
            <person name="Jabbari K."/>
            <person name="Jubin C."/>
            <person name="Kawai H."/>
            <person name="Kimura K."/>
            <person name="Kloareg B."/>
            <person name="Kupper F.C."/>
            <person name="Lang D."/>
            <person name="Le Bail A."/>
            <person name="Leblanc C."/>
            <person name="Lerouge P."/>
            <person name="Lohr M."/>
            <person name="Lopez P.J."/>
            <person name="Martens C."/>
            <person name="Maumus F."/>
            <person name="Michel G."/>
            <person name="Miranda-Saavedra D."/>
            <person name="Morales J."/>
            <person name="Moreau H."/>
            <person name="Motomura T."/>
            <person name="Nagasato C."/>
            <person name="Napoli C.A."/>
            <person name="Nelson D.R."/>
            <person name="Nyvall-Collen P."/>
            <person name="Peters A.F."/>
            <person name="Pommier C."/>
            <person name="Potin P."/>
            <person name="Poulain J."/>
            <person name="Quesneville H."/>
            <person name="Read B."/>
            <person name="Rensing S.A."/>
            <person name="Ritter A."/>
            <person name="Rousvoal S."/>
            <person name="Samanta M."/>
            <person name="Samson G."/>
            <person name="Schroeder D.C."/>
            <person name="Segurens B."/>
            <person name="Strittmatter M."/>
            <person name="Tonon T."/>
            <person name="Tregear J.W."/>
            <person name="Valentin K."/>
            <person name="von Dassow P."/>
            <person name="Yamagishi T."/>
            <person name="Van de Peer Y."/>
            <person name="Wincker P."/>
        </authorList>
    </citation>
    <scope>NUCLEOTIDE SEQUENCE [LARGE SCALE GENOMIC DNA]</scope>
    <source>
        <strain evidence="4">Ec32 / CCAP1310/4</strain>
    </source>
</reference>
<dbReference type="GO" id="GO:0005634">
    <property type="term" value="C:nucleus"/>
    <property type="evidence" value="ECO:0007669"/>
    <property type="project" value="TreeGrafter"/>
</dbReference>
<dbReference type="OMA" id="MHESAGF"/>
<proteinExistence type="predicted"/>
<evidence type="ECO:0000259" key="2">
    <source>
        <dbReference type="PROSITE" id="PS51184"/>
    </source>
</evidence>
<feature type="region of interest" description="Disordered" evidence="1">
    <location>
        <begin position="142"/>
        <end position="165"/>
    </location>
</feature>
<dbReference type="GO" id="GO:0106140">
    <property type="term" value="F:P-TEFb complex binding"/>
    <property type="evidence" value="ECO:0007669"/>
    <property type="project" value="TreeGrafter"/>
</dbReference>
<evidence type="ECO:0000256" key="1">
    <source>
        <dbReference type="SAM" id="MobiDB-lite"/>
    </source>
</evidence>
<name>D8LCT9_ECTSI</name>
<evidence type="ECO:0000313" key="4">
    <source>
        <dbReference type="Proteomes" id="UP000002630"/>
    </source>
</evidence>
<dbReference type="InterPro" id="IPR003347">
    <property type="entry name" value="JmjC_dom"/>
</dbReference>
<keyword evidence="4" id="KW-1185">Reference proteome</keyword>
<dbReference type="PROSITE" id="PS51184">
    <property type="entry name" value="JMJC"/>
    <property type="match status" value="1"/>
</dbReference>
<protein>
    <recommendedName>
        <fullName evidence="2">JmjC domain-containing protein</fullName>
    </recommendedName>
</protein>
<accession>D8LCT9</accession>
<feature type="domain" description="JmjC" evidence="2">
    <location>
        <begin position="193"/>
        <end position="356"/>
    </location>
</feature>
<dbReference type="OrthoDB" id="66903at2759"/>
<dbReference type="InParanoid" id="D8LCT9"/>
<dbReference type="PANTHER" id="PTHR12480">
    <property type="entry name" value="ARGININE DEMETHYLASE AND LYSYL-HYDROXYLASE JMJD"/>
    <property type="match status" value="1"/>
</dbReference>
<dbReference type="InterPro" id="IPR041667">
    <property type="entry name" value="Cupin_8"/>
</dbReference>
<dbReference type="SUPFAM" id="SSF51197">
    <property type="entry name" value="Clavaminate synthase-like"/>
    <property type="match status" value="1"/>
</dbReference>
<feature type="region of interest" description="Disordered" evidence="1">
    <location>
        <begin position="1"/>
        <end position="53"/>
    </location>
</feature>
<dbReference type="AlphaFoldDB" id="D8LCT9"/>
<dbReference type="EMBL" id="FN649759">
    <property type="protein sequence ID" value="CBN75481.1"/>
    <property type="molecule type" value="Genomic_DNA"/>
</dbReference>
<dbReference type="eggNOG" id="KOG2131">
    <property type="taxonomic scope" value="Eukaryota"/>
</dbReference>
<dbReference type="PANTHER" id="PTHR12480:SF22">
    <property type="entry name" value="JMJC DOMAIN-CONTAINING PROTEIN"/>
    <property type="match status" value="1"/>
</dbReference>
<dbReference type="EMBL" id="FN647801">
    <property type="protein sequence ID" value="CBN75481.1"/>
    <property type="molecule type" value="Genomic_DNA"/>
</dbReference>
<dbReference type="Proteomes" id="UP000002630">
    <property type="component" value="Linkage Group LG34"/>
</dbReference>
<gene>
    <name evidence="3" type="ORF">Esi_0111_0013</name>
</gene>
<dbReference type="GO" id="GO:0033749">
    <property type="term" value="F:histone H4R3 demethylase activity"/>
    <property type="evidence" value="ECO:0007669"/>
    <property type="project" value="TreeGrafter"/>
</dbReference>
<evidence type="ECO:0000313" key="3">
    <source>
        <dbReference type="EMBL" id="CBN75481.1"/>
    </source>
</evidence>
<organism evidence="3 4">
    <name type="scientific">Ectocarpus siliculosus</name>
    <name type="common">Brown alga</name>
    <name type="synonym">Conferva siliculosa</name>
    <dbReference type="NCBI Taxonomy" id="2880"/>
    <lineage>
        <taxon>Eukaryota</taxon>
        <taxon>Sar</taxon>
        <taxon>Stramenopiles</taxon>
        <taxon>Ochrophyta</taxon>
        <taxon>PX clade</taxon>
        <taxon>Phaeophyceae</taxon>
        <taxon>Ectocarpales</taxon>
        <taxon>Ectocarpaceae</taxon>
        <taxon>Ectocarpus</taxon>
    </lineage>
</organism>
<dbReference type="Gene3D" id="2.60.120.650">
    <property type="entry name" value="Cupin"/>
    <property type="match status" value="1"/>
</dbReference>
<sequence>MHESAGFGASADVGRGITPDSSGGRKRQRPGRSPEDNGLGGSEGSPLPRVPLPRGPACVRFQAIDERMASTLSYEDFIETYALRGRPVVLKGGASLCFEEGNAWSREALRVEAGHKVVPVRRWVPDSVSWARLEKAGQMPLERLLSQPATDTTSGQEGAGKGTGEAAACGQIEMDGGDPLYLHDWSLPQNLGVASPLLAGKFRVPKFFAGDLLQRLAGRGLPYTDSWPSLFIGPKGSRSDTHIDSFGSHFWMALLEGKKRWLLYPKEEAPLLYPIWPEGCHDPVFEADLDNPDATRTPAALLAKGFSCVLEAGDLLFVPAGCPHRVENLTGTLALSCNYVDATNIDMSLAALQDQAFTDPQAAALASALGNCNRKLARRQEEVPWTMLKKWPREGEVAEWLPNPRVQ</sequence>